<feature type="transmembrane region" description="Helical" evidence="7">
    <location>
        <begin position="154"/>
        <end position="174"/>
    </location>
</feature>
<evidence type="ECO:0000256" key="4">
    <source>
        <dbReference type="ARBA" id="ARBA00022692"/>
    </source>
</evidence>
<comment type="similarity">
    <text evidence="2">Belongs to the polysaccharide synthase family.</text>
</comment>
<evidence type="ECO:0000256" key="2">
    <source>
        <dbReference type="ARBA" id="ARBA00007430"/>
    </source>
</evidence>
<dbReference type="OrthoDB" id="7605542at2"/>
<accession>A0A4Y9LFS2</accession>
<protein>
    <submittedName>
        <fullName evidence="8">Lipopolysaccharide biosynthesis protein</fullName>
    </submittedName>
</protein>
<feature type="transmembrane region" description="Helical" evidence="7">
    <location>
        <begin position="421"/>
        <end position="445"/>
    </location>
</feature>
<feature type="transmembrane region" description="Helical" evidence="7">
    <location>
        <begin position="48"/>
        <end position="68"/>
    </location>
</feature>
<keyword evidence="3" id="KW-1003">Cell membrane</keyword>
<keyword evidence="5 7" id="KW-1133">Transmembrane helix</keyword>
<sequence length="494" mass="52438">MVTGFQLRHEIIKPRSIVSGVIWSALDSAVGQALTLAIYMIMARLLSPQILGIVATGALALEFCRAVLIESIAIAVQARPDPKDEDYTASFWLIAGLSLFAALALFASSGAIERFSGLSDLAIVLKGFCIVVAVQGLSRTHEAWLTRNQLFRSLAIRSISSISVGGAVGIALAIQGYGVLALVGQLVSTSLISLVSLWVLTPWRPRLRVSRQAVIDLLSYARYVALTGITNFANANSDLIFVTWYTGAAGAGFYSLAKRLVNAVSTVIGNALNRVFFATIAGLQHDREASRSTLVDFVKYTSLLTAPLFAGIAALAPDLVVGFFGSKWGEAAPLLAIMSITGFLTTIGLYNHSVILAFGKPHWQTWLTLIYAVSNIAIFILAAPFGLVAIAVGYVARALLLYPLSAGASMRILALGIRPYAAALMPALAGSAVMACAVVAASVTMPATSPWLRLAALVLLGSSVYLAVVMAVARPAVLRIWQEVLSRVRRSSKT</sequence>
<feature type="transmembrane region" description="Helical" evidence="7">
    <location>
        <begin position="451"/>
        <end position="473"/>
    </location>
</feature>
<evidence type="ECO:0000313" key="9">
    <source>
        <dbReference type="Proteomes" id="UP000298225"/>
    </source>
</evidence>
<feature type="transmembrane region" description="Helical" evidence="7">
    <location>
        <begin position="180"/>
        <end position="201"/>
    </location>
</feature>
<keyword evidence="9" id="KW-1185">Reference proteome</keyword>
<keyword evidence="4 7" id="KW-0812">Transmembrane</keyword>
<evidence type="ECO:0000256" key="7">
    <source>
        <dbReference type="SAM" id="Phobius"/>
    </source>
</evidence>
<proteinExistence type="inferred from homology"/>
<feature type="transmembrane region" description="Helical" evidence="7">
    <location>
        <begin position="370"/>
        <end position="400"/>
    </location>
</feature>
<dbReference type="InterPro" id="IPR050833">
    <property type="entry name" value="Poly_Biosynth_Transport"/>
</dbReference>
<dbReference type="AlphaFoldDB" id="A0A4Y9LFS2"/>
<evidence type="ECO:0000256" key="1">
    <source>
        <dbReference type="ARBA" id="ARBA00004651"/>
    </source>
</evidence>
<gene>
    <name evidence="8" type="ORF">E4K66_00090</name>
</gene>
<dbReference type="PANTHER" id="PTHR30250:SF10">
    <property type="entry name" value="LIPOPOLYSACCHARIDE BIOSYNTHESIS PROTEIN WZXC"/>
    <property type="match status" value="1"/>
</dbReference>
<evidence type="ECO:0000313" key="8">
    <source>
        <dbReference type="EMBL" id="TFV42440.1"/>
    </source>
</evidence>
<dbReference type="Pfam" id="PF13440">
    <property type="entry name" value="Polysacc_synt_3"/>
    <property type="match status" value="1"/>
</dbReference>
<dbReference type="PANTHER" id="PTHR30250">
    <property type="entry name" value="PST FAMILY PREDICTED COLANIC ACID TRANSPORTER"/>
    <property type="match status" value="1"/>
</dbReference>
<comment type="subcellular location">
    <subcellularLocation>
        <location evidence="1">Cell membrane</location>
        <topology evidence="1">Multi-pass membrane protein</topology>
    </subcellularLocation>
</comment>
<feature type="transmembrane region" description="Helical" evidence="7">
    <location>
        <begin position="21"/>
        <end position="42"/>
    </location>
</feature>
<evidence type="ECO:0000256" key="5">
    <source>
        <dbReference type="ARBA" id="ARBA00022989"/>
    </source>
</evidence>
<organism evidence="8 9">
    <name type="scientific">Bradyrhizobium frederickii</name>
    <dbReference type="NCBI Taxonomy" id="2560054"/>
    <lineage>
        <taxon>Bacteria</taxon>
        <taxon>Pseudomonadati</taxon>
        <taxon>Pseudomonadota</taxon>
        <taxon>Alphaproteobacteria</taxon>
        <taxon>Hyphomicrobiales</taxon>
        <taxon>Nitrobacteraceae</taxon>
        <taxon>Bradyrhizobium</taxon>
    </lineage>
</organism>
<evidence type="ECO:0000256" key="6">
    <source>
        <dbReference type="ARBA" id="ARBA00023136"/>
    </source>
</evidence>
<reference evidence="8 9" key="1">
    <citation type="submission" date="2019-03" db="EMBL/GenBank/DDBJ databases">
        <title>Bradyrhizobium strains diversity isolated from Chamaecrista fasciculata.</title>
        <authorList>
            <person name="Urquiaga M.C.O."/>
            <person name="Hungria M."/>
            <person name="Delamuta J.R.M."/>
        </authorList>
    </citation>
    <scope>NUCLEOTIDE SEQUENCE [LARGE SCALE GENOMIC DNA]</scope>
    <source>
        <strain evidence="8 9">CNPSo 3424</strain>
    </source>
</reference>
<dbReference type="GO" id="GO:0005886">
    <property type="term" value="C:plasma membrane"/>
    <property type="evidence" value="ECO:0007669"/>
    <property type="project" value="UniProtKB-SubCell"/>
</dbReference>
<feature type="transmembrane region" description="Helical" evidence="7">
    <location>
        <begin position="89"/>
        <end position="109"/>
    </location>
</feature>
<dbReference type="EMBL" id="SPQU01000001">
    <property type="protein sequence ID" value="TFV42440.1"/>
    <property type="molecule type" value="Genomic_DNA"/>
</dbReference>
<evidence type="ECO:0000256" key="3">
    <source>
        <dbReference type="ARBA" id="ARBA00022475"/>
    </source>
</evidence>
<feature type="transmembrane region" description="Helical" evidence="7">
    <location>
        <begin position="303"/>
        <end position="324"/>
    </location>
</feature>
<comment type="caution">
    <text evidence="8">The sequence shown here is derived from an EMBL/GenBank/DDBJ whole genome shotgun (WGS) entry which is preliminary data.</text>
</comment>
<name>A0A4Y9LFS2_9BRAD</name>
<feature type="transmembrane region" description="Helical" evidence="7">
    <location>
        <begin position="331"/>
        <end position="350"/>
    </location>
</feature>
<keyword evidence="6 7" id="KW-0472">Membrane</keyword>
<feature type="transmembrane region" description="Helical" evidence="7">
    <location>
        <begin position="115"/>
        <end position="134"/>
    </location>
</feature>
<dbReference type="CDD" id="cd13127">
    <property type="entry name" value="MATE_tuaB_like"/>
    <property type="match status" value="1"/>
</dbReference>
<dbReference type="Proteomes" id="UP000298225">
    <property type="component" value="Unassembled WGS sequence"/>
</dbReference>
<feature type="transmembrane region" description="Helical" evidence="7">
    <location>
        <begin position="264"/>
        <end position="283"/>
    </location>
</feature>